<dbReference type="PROSITE" id="PS00211">
    <property type="entry name" value="ABC_TRANSPORTER_1"/>
    <property type="match status" value="1"/>
</dbReference>
<keyword evidence="4" id="KW-0547">Nucleotide-binding</keyword>
<dbReference type="Pfam" id="PF08352">
    <property type="entry name" value="oligo_HPY"/>
    <property type="match status" value="1"/>
</dbReference>
<evidence type="ECO:0000256" key="4">
    <source>
        <dbReference type="ARBA" id="ARBA00022741"/>
    </source>
</evidence>
<reference evidence="7 8" key="4">
    <citation type="journal article" date="2009" name="Appl. Environ. Microbiol.">
        <title>Comparative genome-wide transcriptional profiling of Azorhizobium caulinodans ORS571 grown under free-living and symbiotic conditions.</title>
        <authorList>
            <person name="Tsukada S."/>
            <person name="Aono T."/>
            <person name="Akiba N."/>
            <person name="Lee KB."/>
            <person name="Liu CT."/>
            <person name="Toyazaki H."/>
            <person name="Oyaizu H."/>
        </authorList>
    </citation>
    <scope>NUCLEOTIDE SEQUENCE [LARGE SCALE GENOMIC DNA]</scope>
    <source>
        <strain evidence="8">ATCC 43989 / DSM 5975 / JCM 20966 / LMG 6465 / NBRC 14845 / NCIMB 13405 / ORS 571</strain>
    </source>
</reference>
<dbReference type="Proteomes" id="UP000000270">
    <property type="component" value="Chromosome"/>
</dbReference>
<dbReference type="FunFam" id="3.40.50.300:FF:000016">
    <property type="entry name" value="Oligopeptide ABC transporter ATP-binding component"/>
    <property type="match status" value="1"/>
</dbReference>
<evidence type="ECO:0000256" key="3">
    <source>
        <dbReference type="ARBA" id="ARBA00022448"/>
    </source>
</evidence>
<keyword evidence="5 7" id="KW-0067">ATP-binding</keyword>
<comment type="subcellular location">
    <subcellularLocation>
        <location evidence="1">Cell inner membrane</location>
        <topology evidence="1">Peripheral membrane protein</topology>
    </subcellularLocation>
</comment>
<reference evidence="7 8" key="6">
    <citation type="journal article" date="2011" name="Appl. Environ. Microbiol.">
        <title>Involvement of the azorhizobial chromosome partition gene (parA) in the onset of bacteroid differentiation during Sesbania rostrata stem nodule development.</title>
        <authorList>
            <person name="Liu CT."/>
            <person name="Lee KB."/>
            <person name="Wang YS."/>
            <person name="Peng MH."/>
            <person name="Lee KT."/>
            <person name="Suzuki S."/>
            <person name="Suzuki T."/>
            <person name="Oyaizu H."/>
        </authorList>
    </citation>
    <scope>NUCLEOTIDE SEQUENCE [LARGE SCALE GENOMIC DNA]</scope>
    <source>
        <strain evidence="8">ATCC 43989 / DSM 5975 / JCM 20966 / LMG 6465 / NBRC 14845 / NCIMB 13405 / ORS 571</strain>
    </source>
</reference>
<reference evidence="7 8" key="1">
    <citation type="journal article" date="2007" name="Appl. Environ. Microbiol.">
        <title>Rhizobial factors required for stem nodule maturation and maintenance in Sesbania rostrata-Azorhizobium caulinodans ORS571 symbiosis.</title>
        <authorList>
            <person name="Suzuki S."/>
            <person name="Aono T."/>
            <person name="Lee KB."/>
            <person name="Suzuki T."/>
            <person name="Liu CT."/>
            <person name="Miwa H."/>
            <person name="Wakao S."/>
            <person name="Iki T."/>
            <person name="Oyaizu H."/>
        </authorList>
    </citation>
    <scope>NUCLEOTIDE SEQUENCE [LARGE SCALE GENOMIC DNA]</scope>
    <source>
        <strain evidence="8">ATCC 43989 / DSM 5975 / JCM 20966 / LMG 6465 / NBRC 14845 / NCIMB 13405 / ORS 571</strain>
    </source>
</reference>
<proteinExistence type="inferred from homology"/>
<dbReference type="SUPFAM" id="SSF52540">
    <property type="entry name" value="P-loop containing nucleoside triphosphate hydrolases"/>
    <property type="match status" value="1"/>
</dbReference>
<gene>
    <name evidence="7" type="ordered locus">AZC_0808</name>
</gene>
<keyword evidence="8" id="KW-1185">Reference proteome</keyword>
<dbReference type="InterPro" id="IPR017871">
    <property type="entry name" value="ABC_transporter-like_CS"/>
</dbReference>
<dbReference type="GO" id="GO:0016887">
    <property type="term" value="F:ATP hydrolysis activity"/>
    <property type="evidence" value="ECO:0007669"/>
    <property type="project" value="InterPro"/>
</dbReference>
<dbReference type="InterPro" id="IPR013563">
    <property type="entry name" value="Oligopep_ABC_C"/>
</dbReference>
<reference evidence="7 8" key="3">
    <citation type="journal article" date="2008" name="BMC Genomics">
        <title>The genome of the versatile nitrogen fixer Azorhizobium caulinodans ORS571.</title>
        <authorList>
            <person name="Lee KB."/>
            <person name="Backer P.D."/>
            <person name="Aono T."/>
            <person name="Liu CT."/>
            <person name="Suzuki S."/>
            <person name="Suzuki T."/>
            <person name="Kaneko T."/>
            <person name="Yamada M."/>
            <person name="Tabata S."/>
            <person name="Kupfer D.M."/>
            <person name="Najar F.Z."/>
            <person name="Wiley G.B."/>
            <person name="Roe B."/>
            <person name="Binnewies T.T."/>
            <person name="Ussery D.W."/>
            <person name="D'Haeze W."/>
            <person name="Herder J.D."/>
            <person name="Gevers D."/>
            <person name="Vereecke D."/>
            <person name="Holsters M."/>
            <person name="Oyaizu H."/>
        </authorList>
    </citation>
    <scope>NUCLEOTIDE SEQUENCE [LARGE SCALE GENOMIC DNA]</scope>
    <source>
        <strain evidence="8">ATCC 43989 / DSM 5975 / JCM 20966 / LMG 6465 / NBRC 14845 / NCIMB 13405 / ORS 571</strain>
    </source>
</reference>
<dbReference type="InterPro" id="IPR050319">
    <property type="entry name" value="ABC_transp_ATP-bind"/>
</dbReference>
<evidence type="ECO:0000256" key="5">
    <source>
        <dbReference type="ARBA" id="ARBA00022840"/>
    </source>
</evidence>
<comment type="similarity">
    <text evidence="2">Belongs to the ABC transporter superfamily.</text>
</comment>
<dbReference type="GO" id="GO:0055085">
    <property type="term" value="P:transmembrane transport"/>
    <property type="evidence" value="ECO:0007669"/>
    <property type="project" value="UniProtKB-ARBA"/>
</dbReference>
<organism evidence="7 8">
    <name type="scientific">Azorhizobium caulinodans (strain ATCC 43989 / DSM 5975 / JCM 20966 / LMG 6465 / NBRC 14845 / NCIMB 13405 / ORS 571)</name>
    <dbReference type="NCBI Taxonomy" id="438753"/>
    <lineage>
        <taxon>Bacteria</taxon>
        <taxon>Pseudomonadati</taxon>
        <taxon>Pseudomonadota</taxon>
        <taxon>Alphaproteobacteria</taxon>
        <taxon>Hyphomicrobiales</taxon>
        <taxon>Xanthobacteraceae</taxon>
        <taxon>Azorhizobium</taxon>
    </lineage>
</organism>
<evidence type="ECO:0000259" key="6">
    <source>
        <dbReference type="PROSITE" id="PS50893"/>
    </source>
</evidence>
<dbReference type="AlphaFoldDB" id="A8IQQ3"/>
<keyword evidence="3" id="KW-0813">Transport</keyword>
<protein>
    <submittedName>
        <fullName evidence="7">Peptide ABC transporter ATP-binding protein</fullName>
    </submittedName>
</protein>
<dbReference type="RefSeq" id="WP_012169339.1">
    <property type="nucleotide sequence ID" value="NC_009937.1"/>
</dbReference>
<dbReference type="HOGENOM" id="CLU_000604_1_23_5"/>
<dbReference type="Pfam" id="PF00005">
    <property type="entry name" value="ABC_tran"/>
    <property type="match status" value="1"/>
</dbReference>
<evidence type="ECO:0000313" key="8">
    <source>
        <dbReference type="Proteomes" id="UP000000270"/>
    </source>
</evidence>
<dbReference type="SMART" id="SM00382">
    <property type="entry name" value="AAA"/>
    <property type="match status" value="1"/>
</dbReference>
<dbReference type="GO" id="GO:0005524">
    <property type="term" value="F:ATP binding"/>
    <property type="evidence" value="ECO:0007669"/>
    <property type="project" value="UniProtKB-KW"/>
</dbReference>
<dbReference type="EMBL" id="AP009384">
    <property type="protein sequence ID" value="BAF86806.1"/>
    <property type="molecule type" value="Genomic_DNA"/>
</dbReference>
<dbReference type="GO" id="GO:0005886">
    <property type="term" value="C:plasma membrane"/>
    <property type="evidence" value="ECO:0007669"/>
    <property type="project" value="UniProtKB-SubCell"/>
</dbReference>
<dbReference type="InterPro" id="IPR003593">
    <property type="entry name" value="AAA+_ATPase"/>
</dbReference>
<dbReference type="NCBIfam" id="TIGR01727">
    <property type="entry name" value="oligo_HPY"/>
    <property type="match status" value="1"/>
</dbReference>
<dbReference type="InterPro" id="IPR003439">
    <property type="entry name" value="ABC_transporter-like_ATP-bd"/>
</dbReference>
<reference evidence="8" key="2">
    <citation type="submission" date="2007-04" db="EMBL/GenBank/DDBJ databases">
        <title>Complete genome sequence of the nitrogen-fixing bacterium Azorhizobium caulinodans ORS571.</title>
        <authorList>
            <person name="Lee K.B."/>
            <person name="Backer P.D."/>
            <person name="Aono T."/>
            <person name="Liu C.T."/>
            <person name="Suzuki S."/>
            <person name="Suzuki T."/>
            <person name="Kaneko T."/>
            <person name="Yamada M."/>
            <person name="Tabata S."/>
            <person name="Kupfer D.M."/>
            <person name="Najar F.Z."/>
            <person name="Wiley G.B."/>
            <person name="Roe B."/>
            <person name="Binnewies T."/>
            <person name="Ussery D."/>
            <person name="Vereecke D."/>
            <person name="Gevers D."/>
            <person name="Holsters M."/>
            <person name="Oyaizu H."/>
        </authorList>
    </citation>
    <scope>NUCLEOTIDE SEQUENCE [LARGE SCALE GENOMIC DNA]</scope>
    <source>
        <strain evidence="8">ATCC 43989 / DSM 5975 / JCM 20966 / LMG 6465 / NBRC 14845 / NCIMB 13405 / ORS 571</strain>
    </source>
</reference>
<evidence type="ECO:0000256" key="1">
    <source>
        <dbReference type="ARBA" id="ARBA00004417"/>
    </source>
</evidence>
<dbReference type="PANTHER" id="PTHR43776">
    <property type="entry name" value="TRANSPORT ATP-BINDING PROTEIN"/>
    <property type="match status" value="1"/>
</dbReference>
<evidence type="ECO:0000313" key="7">
    <source>
        <dbReference type="EMBL" id="BAF86806.1"/>
    </source>
</evidence>
<dbReference type="STRING" id="438753.AZC_0808"/>
<feature type="domain" description="ABC transporter" evidence="6">
    <location>
        <begin position="6"/>
        <end position="252"/>
    </location>
</feature>
<evidence type="ECO:0000256" key="2">
    <source>
        <dbReference type="ARBA" id="ARBA00005417"/>
    </source>
</evidence>
<dbReference type="PROSITE" id="PS50893">
    <property type="entry name" value="ABC_TRANSPORTER_2"/>
    <property type="match status" value="1"/>
</dbReference>
<dbReference type="KEGG" id="azc:AZC_0808"/>
<name>A8IQQ3_AZOC5</name>
<sequence>MTDTVLELRNVTRTFGVSQGLFNGRATLTAVAGVSLKVKRGEVYALVGESGSGKSTLAKMLLGLLPASSGEILINGKPINAADRIAVARRIQPIFQDPYSSLNPRKSIAQLIALPLVVHKIGTAAERHQKVLEMLDVVGLPRRLLDASPSQLSGGQRQRVAIARALVMRPEVVICDEPTSALDVSVQAQILNLLLELKRELGLTYFFISHNLAVVEHLADRVAVMYLGRFVEERSRAGLFAGPEHPYGRALLESVLTPDPDLGVPDTHLGTAFPNPLTPVPGCAFNPRCPRATDLCRSTAPPVVDLPDGFATCHFATPALAQSAA</sequence>
<dbReference type="Gene3D" id="3.40.50.300">
    <property type="entry name" value="P-loop containing nucleotide triphosphate hydrolases"/>
    <property type="match status" value="1"/>
</dbReference>
<dbReference type="eggNOG" id="COG4608">
    <property type="taxonomic scope" value="Bacteria"/>
</dbReference>
<accession>A8IQQ3</accession>
<dbReference type="InterPro" id="IPR027417">
    <property type="entry name" value="P-loop_NTPase"/>
</dbReference>
<reference evidence="7 8" key="5">
    <citation type="journal article" date="2010" name="Appl. Environ. Microbiol.">
        <title>phrR-like gene praR of Azorhizobium caulinodans ORS571 is essential for symbiosis with Sesbania rostrata and is involved in expression of reb genes.</title>
        <authorList>
            <person name="Akiba N."/>
            <person name="Aono T."/>
            <person name="Toyazaki H."/>
            <person name="Sato S."/>
            <person name="Oyaizu H."/>
        </authorList>
    </citation>
    <scope>NUCLEOTIDE SEQUENCE [LARGE SCALE GENOMIC DNA]</scope>
    <source>
        <strain evidence="8">ATCC 43989 / DSM 5975 / JCM 20966 / LMG 6465 / NBRC 14845 / NCIMB 13405 / ORS 571</strain>
    </source>
</reference>
<dbReference type="CDD" id="cd03257">
    <property type="entry name" value="ABC_NikE_OppD_transporters"/>
    <property type="match status" value="1"/>
</dbReference>
<dbReference type="GO" id="GO:0015833">
    <property type="term" value="P:peptide transport"/>
    <property type="evidence" value="ECO:0007669"/>
    <property type="project" value="InterPro"/>
</dbReference>